<reference evidence="8" key="1">
    <citation type="journal article" date="2007" name="Science">
        <title>Draft genome of the filarial nematode parasite Brugia malayi.</title>
        <authorList>
            <person name="Ghedin E."/>
            <person name="Wang S."/>
            <person name="Spiro D."/>
            <person name="Caler E."/>
            <person name="Zhao Q."/>
            <person name="Crabtree J."/>
            <person name="Allen J.E."/>
            <person name="Delcher A.L."/>
            <person name="Guiliano D.B."/>
            <person name="Miranda-Saavedra D."/>
            <person name="Angiuoli S.V."/>
            <person name="Creasy T."/>
            <person name="Amedeo P."/>
            <person name="Haas B."/>
            <person name="El-Sayed N.M."/>
            <person name="Wortman J.R."/>
            <person name="Feldblyum T."/>
            <person name="Tallon L."/>
            <person name="Schatz M."/>
            <person name="Shumway M."/>
            <person name="Koo H."/>
            <person name="Salzberg S.L."/>
            <person name="Schobel S."/>
            <person name="Pertea M."/>
            <person name="Pop M."/>
            <person name="White O."/>
            <person name="Barton G.J."/>
            <person name="Carlow C.K."/>
            <person name="Crawford M.J."/>
            <person name="Daub J."/>
            <person name="Dimmic M.W."/>
            <person name="Estes C.F."/>
            <person name="Foster J.M."/>
            <person name="Ganatra M."/>
            <person name="Gregory W.F."/>
            <person name="Johnson N.M."/>
            <person name="Jin J."/>
            <person name="Komuniecki R."/>
            <person name="Korf I."/>
            <person name="Kumar S."/>
            <person name="Laney S."/>
            <person name="Li B.W."/>
            <person name="Li W."/>
            <person name="Lindblom T.H."/>
            <person name="Lustigman S."/>
            <person name="Ma D."/>
            <person name="Maina C.V."/>
            <person name="Martin D.M."/>
            <person name="McCarter J.P."/>
            <person name="McReynolds L."/>
            <person name="Mitreva M."/>
            <person name="Nutman T.B."/>
            <person name="Parkinson J."/>
            <person name="Peregrin-Alvarez J.M."/>
            <person name="Poole C."/>
            <person name="Ren Q."/>
            <person name="Saunders L."/>
            <person name="Sluder A.E."/>
            <person name="Smith K."/>
            <person name="Stanke M."/>
            <person name="Unnasch T.R."/>
            <person name="Ware J."/>
            <person name="Wei A.D."/>
            <person name="Weil G."/>
            <person name="Williams D.J."/>
            <person name="Zhang Y."/>
            <person name="Williams S.A."/>
            <person name="Fraser-Liggett C."/>
            <person name="Slatko B."/>
            <person name="Blaxter M.L."/>
            <person name="Scott A.L."/>
        </authorList>
    </citation>
    <scope>NUCLEOTIDE SEQUENCE</scope>
    <source>
        <strain evidence="8">FR3</strain>
    </source>
</reference>
<dbReference type="KEGG" id="bmy:BM_BM18003"/>
<dbReference type="WBParaSite" id="Bm18003.1">
    <property type="protein sequence ID" value="Bm18003.1"/>
    <property type="gene ID" value="WBGene00269145"/>
</dbReference>
<reference evidence="7" key="2">
    <citation type="submission" date="2019-04" db="EMBL/GenBank/DDBJ databases">
        <authorList>
            <person name="Howe K."/>
            <person name="Paulini M."/>
            <person name="Williams G."/>
        </authorList>
    </citation>
    <scope>NUCLEOTIDE SEQUENCE [LARGE SCALE GENOMIC DNA]</scope>
    <source>
        <strain evidence="7">FR3</strain>
    </source>
</reference>
<accession>A0A4E9EYZ0</accession>
<evidence type="ECO:0000256" key="6">
    <source>
        <dbReference type="ARBA" id="ARBA00023320"/>
    </source>
</evidence>
<keyword evidence="3" id="KW-0964">Secreted</keyword>
<sequence length="149" mass="16886">METTGWLLQMIKLIIIIVTITTTTKTTITAANLYDHLDNSNFYRSLNDVYEPAATELLIKRDYGDIPGVLRFGKRDYGANYPYKNFVPNVVPFGENDYEKKDVPGVLRFGKREGDIPGVLRFGKRNDDIPGVLRFGKRSAPSLSRFGLH</sequence>
<evidence type="ECO:0000256" key="1">
    <source>
        <dbReference type="ARBA" id="ARBA00004613"/>
    </source>
</evidence>
<gene>
    <name evidence="7 9" type="primary">Bma-flp-18</name>
    <name evidence="7" type="ORF">BM_BM18003</name>
</gene>
<dbReference type="STRING" id="6279.A0A5S6PEW2"/>
<evidence type="ECO:0000256" key="2">
    <source>
        <dbReference type="ARBA" id="ARBA00006356"/>
    </source>
</evidence>
<dbReference type="RefSeq" id="XP_042930773.1">
    <property type="nucleotide sequence ID" value="XM_043074839.1"/>
</dbReference>
<dbReference type="PANTHER" id="PTHR20986">
    <property type="entry name" value="FMRFAMIDE-RELATED PEPTIDES"/>
    <property type="match status" value="1"/>
</dbReference>
<keyword evidence="6" id="KW-0527">Neuropeptide</keyword>
<evidence type="ECO:0000256" key="5">
    <source>
        <dbReference type="ARBA" id="ARBA00022815"/>
    </source>
</evidence>
<dbReference type="GeneID" id="66059124"/>
<dbReference type="Proteomes" id="UP000006672">
    <property type="component" value="Unassembled WGS sequence"/>
</dbReference>
<dbReference type="CTD" id="66059124"/>
<dbReference type="GO" id="GO:0007218">
    <property type="term" value="P:neuropeptide signaling pathway"/>
    <property type="evidence" value="ECO:0007669"/>
    <property type="project" value="UniProtKB-KW"/>
</dbReference>
<comment type="subcellular location">
    <subcellularLocation>
        <location evidence="1">Secreted</location>
    </subcellularLocation>
</comment>
<evidence type="ECO:0000313" key="7">
    <source>
        <dbReference type="EMBL" id="VIO88307.1"/>
    </source>
</evidence>
<keyword evidence="8" id="KW-1185">Reference proteome</keyword>
<evidence type="ECO:0000313" key="8">
    <source>
        <dbReference type="Proteomes" id="UP000006672"/>
    </source>
</evidence>
<dbReference type="InterPro" id="IPR051041">
    <property type="entry name" value="FMRFamide-related_np"/>
</dbReference>
<reference evidence="9" key="3">
    <citation type="submission" date="2019-12" db="UniProtKB">
        <authorList>
            <consortium name="WormBaseParasite"/>
        </authorList>
    </citation>
    <scope>IDENTIFICATION</scope>
</reference>
<dbReference type="EMBL" id="CAAKNF010000196">
    <property type="protein sequence ID" value="VIO88307.1"/>
    <property type="molecule type" value="Genomic_DNA"/>
</dbReference>
<name>A0A4E9EYZ0_BRUMA</name>
<dbReference type="AlphaFoldDB" id="A0A4E9EYZ0"/>
<evidence type="ECO:0000313" key="9">
    <source>
        <dbReference type="WBParaSite" id="Bm18003.1"/>
    </source>
</evidence>
<protein>
    <submittedName>
        <fullName evidence="7 9">Uncharacterized protein</fullName>
    </submittedName>
</protein>
<evidence type="ECO:0000256" key="3">
    <source>
        <dbReference type="ARBA" id="ARBA00022525"/>
    </source>
</evidence>
<keyword evidence="4" id="KW-0165">Cleavage on pair of basic residues</keyword>
<keyword evidence="5" id="KW-0027">Amidation</keyword>
<dbReference type="GO" id="GO:0005576">
    <property type="term" value="C:extracellular region"/>
    <property type="evidence" value="ECO:0007669"/>
    <property type="project" value="UniProtKB-SubCell"/>
</dbReference>
<dbReference type="PANTHER" id="PTHR20986:SF17">
    <property type="entry name" value="FMRFAMIDE-LIKE NEUROPEPTIDE 18"/>
    <property type="match status" value="1"/>
</dbReference>
<accession>A0A5S6PEW2</accession>
<evidence type="ECO:0000256" key="4">
    <source>
        <dbReference type="ARBA" id="ARBA00022685"/>
    </source>
</evidence>
<dbReference type="OrthoDB" id="5773473at2759"/>
<comment type="similarity">
    <text evidence="2">Belongs to the FARP (FMRFamide related peptide) family.</text>
</comment>
<organism evidence="7">
    <name type="scientific">Brugia malayi</name>
    <name type="common">Filarial nematode worm</name>
    <dbReference type="NCBI Taxonomy" id="6279"/>
    <lineage>
        <taxon>Eukaryota</taxon>
        <taxon>Metazoa</taxon>
        <taxon>Ecdysozoa</taxon>
        <taxon>Nematoda</taxon>
        <taxon>Chromadorea</taxon>
        <taxon>Rhabditida</taxon>
        <taxon>Spirurina</taxon>
        <taxon>Spiruromorpha</taxon>
        <taxon>Filarioidea</taxon>
        <taxon>Onchocercidae</taxon>
        <taxon>Brugia</taxon>
    </lineage>
</organism>
<proteinExistence type="inferred from homology"/>